<proteinExistence type="predicted"/>
<dbReference type="Gene3D" id="3.90.420.10">
    <property type="entry name" value="Oxidoreductase, molybdopterin-binding domain"/>
    <property type="match status" value="1"/>
</dbReference>
<keyword evidence="2" id="KW-1185">Reference proteome</keyword>
<organism evidence="1 2">
    <name type="scientific">Mycena metata</name>
    <dbReference type="NCBI Taxonomy" id="1033252"/>
    <lineage>
        <taxon>Eukaryota</taxon>
        <taxon>Fungi</taxon>
        <taxon>Dikarya</taxon>
        <taxon>Basidiomycota</taxon>
        <taxon>Agaricomycotina</taxon>
        <taxon>Agaricomycetes</taxon>
        <taxon>Agaricomycetidae</taxon>
        <taxon>Agaricales</taxon>
        <taxon>Marasmiineae</taxon>
        <taxon>Mycenaceae</taxon>
        <taxon>Mycena</taxon>
    </lineage>
</organism>
<name>A0AAD7JW99_9AGAR</name>
<dbReference type="AlphaFoldDB" id="A0AAD7JW99"/>
<evidence type="ECO:0000313" key="2">
    <source>
        <dbReference type="Proteomes" id="UP001215598"/>
    </source>
</evidence>
<dbReference type="EMBL" id="JARKIB010000013">
    <property type="protein sequence ID" value="KAJ7773044.1"/>
    <property type="molecule type" value="Genomic_DNA"/>
</dbReference>
<evidence type="ECO:0000313" key="1">
    <source>
        <dbReference type="EMBL" id="KAJ7773044.1"/>
    </source>
</evidence>
<reference evidence="1" key="1">
    <citation type="submission" date="2023-03" db="EMBL/GenBank/DDBJ databases">
        <title>Massive genome expansion in bonnet fungi (Mycena s.s.) driven by repeated elements and novel gene families across ecological guilds.</title>
        <authorList>
            <consortium name="Lawrence Berkeley National Laboratory"/>
            <person name="Harder C.B."/>
            <person name="Miyauchi S."/>
            <person name="Viragh M."/>
            <person name="Kuo A."/>
            <person name="Thoen E."/>
            <person name="Andreopoulos B."/>
            <person name="Lu D."/>
            <person name="Skrede I."/>
            <person name="Drula E."/>
            <person name="Henrissat B."/>
            <person name="Morin E."/>
            <person name="Kohler A."/>
            <person name="Barry K."/>
            <person name="LaButti K."/>
            <person name="Morin E."/>
            <person name="Salamov A."/>
            <person name="Lipzen A."/>
            <person name="Mereny Z."/>
            <person name="Hegedus B."/>
            <person name="Baldrian P."/>
            <person name="Stursova M."/>
            <person name="Weitz H."/>
            <person name="Taylor A."/>
            <person name="Grigoriev I.V."/>
            <person name="Nagy L.G."/>
            <person name="Martin F."/>
            <person name="Kauserud H."/>
        </authorList>
    </citation>
    <scope>NUCLEOTIDE SEQUENCE</scope>
    <source>
        <strain evidence="1">CBHHK182m</strain>
    </source>
</reference>
<gene>
    <name evidence="1" type="ORF">B0H16DRAFT_1304901</name>
</gene>
<sequence length="61" mass="6758">MNCTDEPLHYALLTTQGTEPFNAEALAAALVEFKQTPEDLVYCRNHGHWAPSAGVLLSEVW</sequence>
<dbReference type="InterPro" id="IPR036374">
    <property type="entry name" value="OxRdtase_Mopterin-bd_sf"/>
</dbReference>
<accession>A0AAD7JW99</accession>
<dbReference type="Proteomes" id="UP001215598">
    <property type="component" value="Unassembled WGS sequence"/>
</dbReference>
<comment type="caution">
    <text evidence="1">The sequence shown here is derived from an EMBL/GenBank/DDBJ whole genome shotgun (WGS) entry which is preliminary data.</text>
</comment>
<protein>
    <submittedName>
        <fullName evidence="1">Uncharacterized protein</fullName>
    </submittedName>
</protein>